<organism evidence="1 2">
    <name type="scientific">Rhizobium calliandrae</name>
    <dbReference type="NCBI Taxonomy" id="1312182"/>
    <lineage>
        <taxon>Bacteria</taxon>
        <taxon>Pseudomonadati</taxon>
        <taxon>Pseudomonadota</taxon>
        <taxon>Alphaproteobacteria</taxon>
        <taxon>Hyphomicrobiales</taxon>
        <taxon>Rhizobiaceae</taxon>
        <taxon>Rhizobium/Agrobacterium group</taxon>
        <taxon>Rhizobium</taxon>
    </lineage>
</organism>
<dbReference type="EMBL" id="JARFYN010000038">
    <property type="protein sequence ID" value="MDL2408734.1"/>
    <property type="molecule type" value="Genomic_DNA"/>
</dbReference>
<gene>
    <name evidence="1" type="ORF">PY650_24445</name>
</gene>
<reference evidence="1" key="1">
    <citation type="submission" date="2023-06" db="EMBL/GenBank/DDBJ databases">
        <title>Phylogenetic Diversity of Rhizobium strains.</title>
        <authorList>
            <person name="Moura F.T."/>
            <person name="Helene L.C.F."/>
            <person name="Hungria M."/>
        </authorList>
    </citation>
    <scope>NUCLEOTIDE SEQUENCE</scope>
    <source>
        <strain evidence="1">CCGE524</strain>
    </source>
</reference>
<protein>
    <submittedName>
        <fullName evidence="1">Uncharacterized protein</fullName>
    </submittedName>
</protein>
<keyword evidence="2" id="KW-1185">Reference proteome</keyword>
<sequence length="95" mass="10490">MVLSPDEEATFNEATPEPFVEVTSVSARQFKLQLLAAGLLDQVDAWVKTQDRATQIAYEYSGSFVKSSPMMQQGFAAMVFTSQQIDDFFTAAAKL</sequence>
<name>A0ABT7KJB0_9HYPH</name>
<evidence type="ECO:0000313" key="2">
    <source>
        <dbReference type="Proteomes" id="UP001172630"/>
    </source>
</evidence>
<evidence type="ECO:0000313" key="1">
    <source>
        <dbReference type="EMBL" id="MDL2408734.1"/>
    </source>
</evidence>
<accession>A0ABT7KJB0</accession>
<dbReference type="Proteomes" id="UP001172630">
    <property type="component" value="Unassembled WGS sequence"/>
</dbReference>
<comment type="caution">
    <text evidence="1">The sequence shown here is derived from an EMBL/GenBank/DDBJ whole genome shotgun (WGS) entry which is preliminary data.</text>
</comment>
<proteinExistence type="predicted"/>